<keyword evidence="2" id="KW-0489">Methyltransferase</keyword>
<dbReference type="InterPro" id="IPR008593">
    <property type="entry name" value="Dam_MeTrfase"/>
</dbReference>
<protein>
    <submittedName>
        <fullName evidence="1">Adenine methyltransferase</fullName>
    </submittedName>
    <submittedName>
        <fullName evidence="2">DNA N-6-adenine-methyltransferase</fullName>
    </submittedName>
</protein>
<dbReference type="Proteomes" id="UP000254507">
    <property type="component" value="Unassembled WGS sequence"/>
</dbReference>
<dbReference type="REBASE" id="375778">
    <property type="entry name" value="M.Ase10851ORF1055P"/>
</dbReference>
<evidence type="ECO:0000313" key="3">
    <source>
        <dbReference type="Proteomes" id="UP000215738"/>
    </source>
</evidence>
<sequence length="172" mass="20078">MTDQQFDKDTYPTSLSVFNPINDEFGFTVDGAALLHNAKCEKFITPEMNFLTYPLENERIFINPPFSDLLSFIKRAVELFENYNCLVVMLLPVDISTEWFYLITQKATEIRFIVGGRIKFLSPDTNKWTDVCRGNHLAIFDPKHRNMGQVIRHVHIDDFGALEWRANSRKRQ</sequence>
<name>A0A263HCS9_9PAST</name>
<dbReference type="REBASE" id="245360">
    <property type="entry name" value="M.Ase15768ORF3775P"/>
</dbReference>
<dbReference type="GO" id="GO:0003677">
    <property type="term" value="F:DNA binding"/>
    <property type="evidence" value="ECO:0007669"/>
    <property type="project" value="InterPro"/>
</dbReference>
<dbReference type="InParanoid" id="A0A263HCS9"/>
<dbReference type="RefSeq" id="WP_094945948.1">
    <property type="nucleotide sequence ID" value="NZ_NLFK01000003.1"/>
</dbReference>
<reference evidence="2 4" key="2">
    <citation type="submission" date="2018-06" db="EMBL/GenBank/DDBJ databases">
        <authorList>
            <consortium name="Pathogen Informatics"/>
            <person name="Doyle S."/>
        </authorList>
    </citation>
    <scope>NUCLEOTIDE SEQUENCE [LARGE SCALE GENOMIC DNA]</scope>
    <source>
        <strain evidence="2 4">NCTC10851</strain>
    </source>
</reference>
<evidence type="ECO:0000313" key="2">
    <source>
        <dbReference type="EMBL" id="SUU35970.1"/>
    </source>
</evidence>
<evidence type="ECO:0000313" key="1">
    <source>
        <dbReference type="EMBL" id="OZN25274.1"/>
    </source>
</evidence>
<reference evidence="1 3" key="1">
    <citation type="submission" date="2017-07" db="EMBL/GenBank/DDBJ databases">
        <title>Virulence factors identified in Actinobacillus seminis.</title>
        <authorList>
            <person name="Negrete-Abascal E."/>
            <person name="Vaca-Pacheco S."/>
            <person name="Montes-Garcia F."/>
            <person name="Leyto-Gil A.M."/>
            <person name="Fragoso-Garcia E."/>
            <person name="Carvente-Garcia R."/>
            <person name="Perez-Agueros S."/>
            <person name="Castelan-Sanchez H.G."/>
            <person name="Garcia-Molina A."/>
            <person name="Villamar T.E."/>
            <person name="Vazquez-Cruz C."/>
        </authorList>
    </citation>
    <scope>NUCLEOTIDE SEQUENCE [LARGE SCALE GENOMIC DNA]</scope>
    <source>
        <strain evidence="1 3">ATCC 15768</strain>
    </source>
</reference>
<proteinExistence type="predicted"/>
<dbReference type="GO" id="GO:0009007">
    <property type="term" value="F:site-specific DNA-methyltransferase (adenine-specific) activity"/>
    <property type="evidence" value="ECO:0007669"/>
    <property type="project" value="InterPro"/>
</dbReference>
<dbReference type="Pfam" id="PF05869">
    <property type="entry name" value="Dam"/>
    <property type="match status" value="1"/>
</dbReference>
<accession>A0A263HCS9</accession>
<dbReference type="GO" id="GO:0009307">
    <property type="term" value="P:DNA restriction-modification system"/>
    <property type="evidence" value="ECO:0007669"/>
    <property type="project" value="InterPro"/>
</dbReference>
<dbReference type="AlphaFoldDB" id="A0A263HCS9"/>
<organism evidence="2 4">
    <name type="scientific">Actinobacillus seminis</name>
    <dbReference type="NCBI Taxonomy" id="722"/>
    <lineage>
        <taxon>Bacteria</taxon>
        <taxon>Pseudomonadati</taxon>
        <taxon>Pseudomonadota</taxon>
        <taxon>Gammaproteobacteria</taxon>
        <taxon>Pasteurellales</taxon>
        <taxon>Pasteurellaceae</taxon>
        <taxon>Actinobacillus</taxon>
    </lineage>
</organism>
<dbReference type="GO" id="GO:0032259">
    <property type="term" value="P:methylation"/>
    <property type="evidence" value="ECO:0007669"/>
    <property type="project" value="UniProtKB-KW"/>
</dbReference>
<dbReference type="EMBL" id="UFSB01000001">
    <property type="protein sequence ID" value="SUU35970.1"/>
    <property type="molecule type" value="Genomic_DNA"/>
</dbReference>
<keyword evidence="3" id="KW-1185">Reference proteome</keyword>
<keyword evidence="2" id="KW-0808">Transferase</keyword>
<dbReference type="OrthoDB" id="5288620at2"/>
<gene>
    <name evidence="1" type="ORF">CFY87_03775</name>
    <name evidence="2" type="ORF">NCTC10851_01055</name>
</gene>
<dbReference type="EMBL" id="NLFK01000003">
    <property type="protein sequence ID" value="OZN25274.1"/>
    <property type="molecule type" value="Genomic_DNA"/>
</dbReference>
<dbReference type="Proteomes" id="UP000215738">
    <property type="component" value="Unassembled WGS sequence"/>
</dbReference>
<evidence type="ECO:0000313" key="4">
    <source>
        <dbReference type="Proteomes" id="UP000254507"/>
    </source>
</evidence>